<proteinExistence type="predicted"/>
<name>A0A0E9W9K9_ANGAN</name>
<dbReference type="AlphaFoldDB" id="A0A0E9W9K9"/>
<protein>
    <submittedName>
        <fullName evidence="1">Uncharacterized protein</fullName>
    </submittedName>
</protein>
<dbReference type="EMBL" id="GBXM01022347">
    <property type="protein sequence ID" value="JAH86230.1"/>
    <property type="molecule type" value="Transcribed_RNA"/>
</dbReference>
<sequence length="94" mass="10398">MSIKSLESWCSFPSCKFIPSQHVLQKVVWIFYVPEKINLCTDCAVTTAKCHRLSFNSNHILCGLGNCVFSSAFEGTAHITSKIFSPVSITALLN</sequence>
<accession>A0A0E9W9K9</accession>
<reference evidence="1" key="2">
    <citation type="journal article" date="2015" name="Fish Shellfish Immunol.">
        <title>Early steps in the European eel (Anguilla anguilla)-Vibrio vulnificus interaction in the gills: Role of the RtxA13 toxin.</title>
        <authorList>
            <person name="Callol A."/>
            <person name="Pajuelo D."/>
            <person name="Ebbesson L."/>
            <person name="Teles M."/>
            <person name="MacKenzie S."/>
            <person name="Amaro C."/>
        </authorList>
    </citation>
    <scope>NUCLEOTIDE SEQUENCE</scope>
</reference>
<evidence type="ECO:0000313" key="1">
    <source>
        <dbReference type="EMBL" id="JAH86230.1"/>
    </source>
</evidence>
<organism evidence="1">
    <name type="scientific">Anguilla anguilla</name>
    <name type="common">European freshwater eel</name>
    <name type="synonym">Muraena anguilla</name>
    <dbReference type="NCBI Taxonomy" id="7936"/>
    <lineage>
        <taxon>Eukaryota</taxon>
        <taxon>Metazoa</taxon>
        <taxon>Chordata</taxon>
        <taxon>Craniata</taxon>
        <taxon>Vertebrata</taxon>
        <taxon>Euteleostomi</taxon>
        <taxon>Actinopterygii</taxon>
        <taxon>Neopterygii</taxon>
        <taxon>Teleostei</taxon>
        <taxon>Anguilliformes</taxon>
        <taxon>Anguillidae</taxon>
        <taxon>Anguilla</taxon>
    </lineage>
</organism>
<reference evidence="1" key="1">
    <citation type="submission" date="2014-11" db="EMBL/GenBank/DDBJ databases">
        <authorList>
            <person name="Amaro Gonzalez C."/>
        </authorList>
    </citation>
    <scope>NUCLEOTIDE SEQUENCE</scope>
</reference>